<evidence type="ECO:0000313" key="3">
    <source>
        <dbReference type="EMBL" id="SJN40634.1"/>
    </source>
</evidence>
<sequence>MTTITAPVTVPDELEHEGSRYRVTRAWPHRRGLAVELRRHGPDRAGNDHGAPTGPIHAGLLHRGGDVEVYPHGEDPGLPALAGVTGRLLSHRAGRRAVLDDGERFVKVVRPGTAGRVLDGAGRAAPLGSGYLLPRHRILGDGVVAIERVPGRPLISTAHDAESWARAWQLWESADAAVADAPGASPADASGAAPRGGQGARPAEPPATTVHDVAAEVAVLDGWAARIRTTLGTDLAAEAAVTAVTERLRAGADDDGPAVPAHRDLHDGQLLVSARAVALIDLDTACHAPAGLDLGNLLAHMTMHRTTGLLSDDGHARAAAAIRRRAEARGVGARRLAEWERAALARLGLVFAVRPGSQRLAARLRRLSREGATA</sequence>
<keyword evidence="4" id="KW-1185">Reference proteome</keyword>
<dbReference type="SUPFAM" id="SSF56112">
    <property type="entry name" value="Protein kinase-like (PK-like)"/>
    <property type="match status" value="1"/>
</dbReference>
<feature type="domain" description="Aminoglycoside phosphotransferase" evidence="2">
    <location>
        <begin position="139"/>
        <end position="325"/>
    </location>
</feature>
<reference evidence="4" key="1">
    <citation type="submission" date="2017-02" db="EMBL/GenBank/DDBJ databases">
        <authorList>
            <person name="Dridi B."/>
        </authorList>
    </citation>
    <scope>NUCLEOTIDE SEQUENCE [LARGE SCALE GENOMIC DNA]</scope>
    <source>
        <strain evidence="4">EB411</strain>
    </source>
</reference>
<dbReference type="AlphaFoldDB" id="A0A1R4K8W5"/>
<evidence type="ECO:0000256" key="1">
    <source>
        <dbReference type="SAM" id="MobiDB-lite"/>
    </source>
</evidence>
<feature type="compositionally biased region" description="Low complexity" evidence="1">
    <location>
        <begin position="179"/>
        <end position="193"/>
    </location>
</feature>
<dbReference type="EMBL" id="FUKR01000071">
    <property type="protein sequence ID" value="SJN40634.1"/>
    <property type="molecule type" value="Genomic_DNA"/>
</dbReference>
<protein>
    <recommendedName>
        <fullName evidence="2">Aminoglycoside phosphotransferase domain-containing protein</fullName>
    </recommendedName>
</protein>
<organism evidence="3 4">
    <name type="scientific">Mycetocola reblochoni REB411</name>
    <dbReference type="NCBI Taxonomy" id="1255698"/>
    <lineage>
        <taxon>Bacteria</taxon>
        <taxon>Bacillati</taxon>
        <taxon>Actinomycetota</taxon>
        <taxon>Actinomycetes</taxon>
        <taxon>Micrococcales</taxon>
        <taxon>Microbacteriaceae</taxon>
        <taxon>Mycetocola</taxon>
    </lineage>
</organism>
<evidence type="ECO:0000313" key="4">
    <source>
        <dbReference type="Proteomes" id="UP000196778"/>
    </source>
</evidence>
<dbReference type="OrthoDB" id="7842280at2"/>
<dbReference type="Proteomes" id="UP000196778">
    <property type="component" value="Unassembled WGS sequence"/>
</dbReference>
<proteinExistence type="predicted"/>
<dbReference type="Pfam" id="PF01636">
    <property type="entry name" value="APH"/>
    <property type="match status" value="1"/>
</dbReference>
<feature type="region of interest" description="Disordered" evidence="1">
    <location>
        <begin position="179"/>
        <end position="206"/>
    </location>
</feature>
<accession>A0A1R4K8W5</accession>
<dbReference type="InterPro" id="IPR002575">
    <property type="entry name" value="Aminoglycoside_PTrfase"/>
</dbReference>
<dbReference type="Gene3D" id="3.90.1200.10">
    <property type="match status" value="1"/>
</dbReference>
<dbReference type="RefSeq" id="WP_087138419.1">
    <property type="nucleotide sequence ID" value="NZ_FUKR01000071.1"/>
</dbReference>
<evidence type="ECO:0000259" key="2">
    <source>
        <dbReference type="Pfam" id="PF01636"/>
    </source>
</evidence>
<dbReference type="InterPro" id="IPR011009">
    <property type="entry name" value="Kinase-like_dom_sf"/>
</dbReference>
<name>A0A1R4K8W5_9MICO</name>
<gene>
    <name evidence="3" type="ORF">FM119_12100</name>
</gene>